<feature type="transmembrane region" description="Helical" evidence="2">
    <location>
        <begin position="586"/>
        <end position="609"/>
    </location>
</feature>
<feature type="compositionally biased region" description="Pro residues" evidence="1">
    <location>
        <begin position="86"/>
        <end position="109"/>
    </location>
</feature>
<gene>
    <name evidence="3" type="ORF">KFE25_002723</name>
</gene>
<feature type="compositionally biased region" description="Low complexity" evidence="1">
    <location>
        <begin position="72"/>
        <end position="85"/>
    </location>
</feature>
<keyword evidence="4" id="KW-1185">Reference proteome</keyword>
<evidence type="ECO:0000256" key="1">
    <source>
        <dbReference type="SAM" id="MobiDB-lite"/>
    </source>
</evidence>
<feature type="region of interest" description="Disordered" evidence="1">
    <location>
        <begin position="72"/>
        <end position="111"/>
    </location>
</feature>
<organism evidence="3 4">
    <name type="scientific">Diacronema lutheri</name>
    <name type="common">Unicellular marine alga</name>
    <name type="synonym">Monochrysis lutheri</name>
    <dbReference type="NCBI Taxonomy" id="2081491"/>
    <lineage>
        <taxon>Eukaryota</taxon>
        <taxon>Haptista</taxon>
        <taxon>Haptophyta</taxon>
        <taxon>Pavlovophyceae</taxon>
        <taxon>Pavlovales</taxon>
        <taxon>Pavlovaceae</taxon>
        <taxon>Diacronema</taxon>
    </lineage>
</organism>
<dbReference type="OrthoDB" id="10481012at2759"/>
<keyword evidence="2" id="KW-0812">Transmembrane</keyword>
<name>A0A8J5XB84_DIALT</name>
<feature type="region of interest" description="Disordered" evidence="1">
    <location>
        <begin position="226"/>
        <end position="253"/>
    </location>
</feature>
<feature type="compositionally biased region" description="Gly residues" evidence="1">
    <location>
        <begin position="228"/>
        <end position="253"/>
    </location>
</feature>
<comment type="caution">
    <text evidence="3">The sequence shown here is derived from an EMBL/GenBank/DDBJ whole genome shotgun (WGS) entry which is preliminary data.</text>
</comment>
<reference evidence="3" key="1">
    <citation type="submission" date="2021-05" db="EMBL/GenBank/DDBJ databases">
        <title>The genome of the haptophyte Pavlova lutheri (Diacronema luteri, Pavlovales) - a model for lipid biosynthesis in eukaryotic algae.</title>
        <authorList>
            <person name="Hulatt C.J."/>
            <person name="Posewitz M.C."/>
        </authorList>
    </citation>
    <scope>NUCLEOTIDE SEQUENCE</scope>
    <source>
        <strain evidence="3">NIVA-4/92</strain>
    </source>
</reference>
<sequence length="625" mass="63477">MGRRCAAAVAAVLAASALVGGALSLAQLGATPVLLAAEGWSPLSLFMSRAGANTTGTAPSGAARWKGLHIISAAPPSPTPTHLSTHPPPRDMPAAPPSPPAPPAPPPVPRARAAQELVAGSPDTAADALPVPPGHPGHFCGDRHWPASMLSTSPRDCRAAVAALPRSRMDGSLLVYFAFSQELGFCYGCTRDEVADAQPDPRFVMYETFAPEFTRAALAGGALPARSGGSGGSGGGDGGDSGHGASGGGASGGASDGAEAVACYDRPRWLSPGLLGCADLARGGHCVAGLVVDERVHGGWRGGYPERNCCACGGGLPREWSPSPPLSPPAPLLSRSAGPCTDLPSGVRAGPNGERTQPWTEPTGLGCGVFEVQGWCAAGSISRFAGPAHNNPEVHCCACGGGSSDPDRLKLPPTEHLGCVRLSSMMADLPVAIHSARVSSLAVVNLGPVGGGRKHRGRAAVDLCAERCVAFDFFAVGPSPRGAGTPPECVCYSLDSRAIPLTRVCDAEAEADDSVHVYAHRALRSDAVSRVRPATGSAAAMAAAAAWPPFAMVEAQRSARAQPIDDAFGAATLLAWSPWRTRAWPIAPAAALGAAAALALGASAAAIALRRRASDVERAWADRLL</sequence>
<keyword evidence="2" id="KW-1133">Transmembrane helix</keyword>
<proteinExistence type="predicted"/>
<keyword evidence="2" id="KW-0472">Membrane</keyword>
<evidence type="ECO:0000313" key="4">
    <source>
        <dbReference type="Proteomes" id="UP000751190"/>
    </source>
</evidence>
<protein>
    <submittedName>
        <fullName evidence="3">Uncharacterized protein</fullName>
    </submittedName>
</protein>
<dbReference type="EMBL" id="JAGTXO010000010">
    <property type="protein sequence ID" value="KAG8465416.1"/>
    <property type="molecule type" value="Genomic_DNA"/>
</dbReference>
<evidence type="ECO:0000313" key="3">
    <source>
        <dbReference type="EMBL" id="KAG8465416.1"/>
    </source>
</evidence>
<dbReference type="Proteomes" id="UP000751190">
    <property type="component" value="Unassembled WGS sequence"/>
</dbReference>
<evidence type="ECO:0000256" key="2">
    <source>
        <dbReference type="SAM" id="Phobius"/>
    </source>
</evidence>
<dbReference type="AlphaFoldDB" id="A0A8J5XB84"/>
<accession>A0A8J5XB84</accession>